<dbReference type="InterPro" id="IPR029510">
    <property type="entry name" value="Ald_DH_CS_GLU"/>
</dbReference>
<sequence length="464" mass="51643">MSKEYSVVEVEEILKEHQAFFESHQTRGIEFRLSQLQKLKDSIIKYEGKITEALQQDLGKHPFETYTTEVGFVLKTITHTMKSLKSWMKTKRVKTPLHFQPGKSQIIYEPYGTVLIISPFNYPFQLLIEPLVGAIAAGNCAVLKPSELVPNVSAVISEMIHSTFDDNYIRTIEGGIETNQSLIHAPFDYIFFTGSIPVGKIVMEAAAKNLVPVTLELGGKSPVIVDRTADIKAAASRIMWGKCVNSGQTCVAPDYLLIHESIKDELISELKETINTFYGETVEESKHYGRIVTARHFNRLVDMLEKDKEGIIFGGNTNPDTRYIEPTLIEASPDSATMSEEIFGPLLPILTYKNIDDAIKIIKNHSKPLALYLFTADQGIEEKVLNEISSGGVCVNDTLTHLGNPELPFGGVGASGMGAYHGHYSFTTFSHEKSVLKKNSGSNLTLLLPPYTDRKLALIKRFLK</sequence>
<dbReference type="PANTHER" id="PTHR43570">
    <property type="entry name" value="ALDEHYDE DEHYDROGENASE"/>
    <property type="match status" value="1"/>
</dbReference>
<evidence type="ECO:0000256" key="3">
    <source>
        <dbReference type="ARBA" id="ARBA00023027"/>
    </source>
</evidence>
<dbReference type="PIRSF" id="PIRSF036492">
    <property type="entry name" value="ALDH"/>
    <property type="match status" value="1"/>
</dbReference>
<feature type="active site" evidence="5 6">
    <location>
        <position position="216"/>
    </location>
</feature>
<dbReference type="Proteomes" id="UP000481043">
    <property type="component" value="Unassembled WGS sequence"/>
</dbReference>
<evidence type="ECO:0000256" key="1">
    <source>
        <dbReference type="ARBA" id="ARBA00009986"/>
    </source>
</evidence>
<evidence type="ECO:0000313" key="10">
    <source>
        <dbReference type="Proteomes" id="UP000481043"/>
    </source>
</evidence>
<evidence type="ECO:0000256" key="5">
    <source>
        <dbReference type="PIRSR" id="PIRSR036492-1"/>
    </source>
</evidence>
<dbReference type="GO" id="GO:0006081">
    <property type="term" value="P:aldehyde metabolic process"/>
    <property type="evidence" value="ECO:0007669"/>
    <property type="project" value="InterPro"/>
</dbReference>
<keyword evidence="10" id="KW-1185">Reference proteome</keyword>
<evidence type="ECO:0000259" key="8">
    <source>
        <dbReference type="Pfam" id="PF00171"/>
    </source>
</evidence>
<comment type="similarity">
    <text evidence="1 4 7">Belongs to the aldehyde dehydrogenase family.</text>
</comment>
<dbReference type="InterPro" id="IPR016162">
    <property type="entry name" value="Ald_DH_N"/>
</dbReference>
<dbReference type="InterPro" id="IPR016161">
    <property type="entry name" value="Ald_DH/histidinol_DH"/>
</dbReference>
<evidence type="ECO:0000256" key="2">
    <source>
        <dbReference type="ARBA" id="ARBA00023002"/>
    </source>
</evidence>
<dbReference type="Pfam" id="PF00171">
    <property type="entry name" value="Aldedh"/>
    <property type="match status" value="1"/>
</dbReference>
<dbReference type="SUPFAM" id="SSF53720">
    <property type="entry name" value="ALDH-like"/>
    <property type="match status" value="1"/>
</dbReference>
<dbReference type="InterPro" id="IPR015590">
    <property type="entry name" value="Aldehyde_DH_dom"/>
</dbReference>
<dbReference type="GO" id="GO:0005737">
    <property type="term" value="C:cytoplasm"/>
    <property type="evidence" value="ECO:0007669"/>
    <property type="project" value="TreeGrafter"/>
</dbReference>
<feature type="active site" evidence="5">
    <location>
        <position position="250"/>
    </location>
</feature>
<dbReference type="InterPro" id="IPR012394">
    <property type="entry name" value="Aldehyde_DH_NAD(P)"/>
</dbReference>
<dbReference type="PANTHER" id="PTHR43570:SF16">
    <property type="entry name" value="ALDEHYDE DEHYDROGENASE TYPE III, ISOFORM Q"/>
    <property type="match status" value="1"/>
</dbReference>
<feature type="domain" description="Aldehyde dehydrogenase" evidence="8">
    <location>
        <begin position="8"/>
        <end position="435"/>
    </location>
</feature>
<gene>
    <name evidence="9" type="ORF">G4D63_16645</name>
</gene>
<organism evidence="9 10">
    <name type="scientific">Bacillus mesophilus</name>
    <dbReference type="NCBI Taxonomy" id="1808955"/>
    <lineage>
        <taxon>Bacteria</taxon>
        <taxon>Bacillati</taxon>
        <taxon>Bacillota</taxon>
        <taxon>Bacilli</taxon>
        <taxon>Bacillales</taxon>
        <taxon>Bacillaceae</taxon>
        <taxon>Bacillus</taxon>
    </lineage>
</organism>
<dbReference type="Gene3D" id="3.40.309.10">
    <property type="entry name" value="Aldehyde Dehydrogenase, Chain A, domain 2"/>
    <property type="match status" value="1"/>
</dbReference>
<protein>
    <recommendedName>
        <fullName evidence="4">Aldehyde dehydrogenase</fullName>
    </recommendedName>
</protein>
<dbReference type="RefSeq" id="WP_163180831.1">
    <property type="nucleotide sequence ID" value="NZ_JAAIWM010000006.1"/>
</dbReference>
<proteinExistence type="inferred from homology"/>
<evidence type="ECO:0000256" key="4">
    <source>
        <dbReference type="PIRNR" id="PIRNR036492"/>
    </source>
</evidence>
<evidence type="ECO:0000256" key="6">
    <source>
        <dbReference type="PROSITE-ProRule" id="PRU10007"/>
    </source>
</evidence>
<dbReference type="CDD" id="cd07136">
    <property type="entry name" value="ALDH_YwdH-P39616"/>
    <property type="match status" value="1"/>
</dbReference>
<keyword evidence="2 4" id="KW-0560">Oxidoreductase</keyword>
<accession>A0A6M0QAL9</accession>
<dbReference type="FunFam" id="3.40.605.10:FF:000004">
    <property type="entry name" value="Aldehyde dehydrogenase"/>
    <property type="match status" value="1"/>
</dbReference>
<dbReference type="FunFam" id="3.40.309.10:FF:000025">
    <property type="entry name" value="Aldehyde dehydrogenase"/>
    <property type="match status" value="1"/>
</dbReference>
<name>A0A6M0QAL9_9BACI</name>
<evidence type="ECO:0000256" key="7">
    <source>
        <dbReference type="RuleBase" id="RU003345"/>
    </source>
</evidence>
<evidence type="ECO:0000313" key="9">
    <source>
        <dbReference type="EMBL" id="NEY73365.1"/>
    </source>
</evidence>
<dbReference type="GO" id="GO:0004029">
    <property type="term" value="F:aldehyde dehydrogenase (NAD+) activity"/>
    <property type="evidence" value="ECO:0007669"/>
    <property type="project" value="TreeGrafter"/>
</dbReference>
<comment type="caution">
    <text evidence="9">The sequence shown here is derived from an EMBL/GenBank/DDBJ whole genome shotgun (WGS) entry which is preliminary data.</text>
</comment>
<dbReference type="Gene3D" id="3.40.605.10">
    <property type="entry name" value="Aldehyde Dehydrogenase, Chain A, domain 1"/>
    <property type="match status" value="1"/>
</dbReference>
<dbReference type="AlphaFoldDB" id="A0A6M0QAL9"/>
<dbReference type="InterPro" id="IPR016163">
    <property type="entry name" value="Ald_DH_C"/>
</dbReference>
<dbReference type="PROSITE" id="PS00687">
    <property type="entry name" value="ALDEHYDE_DEHYDR_GLU"/>
    <property type="match status" value="1"/>
</dbReference>
<reference evidence="9 10" key="1">
    <citation type="submission" date="2020-02" db="EMBL/GenBank/DDBJ databases">
        <title>Bacillus aquiflavi sp. nov., isolated from yellow water of strong flavor Chinese baijiu in Yibin region of China.</title>
        <authorList>
            <person name="Xie J."/>
        </authorList>
    </citation>
    <scope>NUCLEOTIDE SEQUENCE [LARGE SCALE GENOMIC DNA]</scope>
    <source>
        <strain evidence="9 10">SA4</strain>
    </source>
</reference>
<keyword evidence="3" id="KW-0520">NAD</keyword>
<dbReference type="EMBL" id="JAAIWM010000006">
    <property type="protein sequence ID" value="NEY73365.1"/>
    <property type="molecule type" value="Genomic_DNA"/>
</dbReference>